<sequence>MPPRTRREPPARQDARIRKHLLMAREYWSKAPQYLSEGDLKQASEKGWGAVAQLTKAVATLRGWDHYDHVAIREAVQALATERTERSEEIRRGLNAAESLHGNFYEGHLTMEHTEFNLSELVPLLNAAWQLIPAEFTGGASFDQWVAQGQ</sequence>
<gene>
    <name evidence="1" type="ORF">GBAR_LOCUS734</name>
</gene>
<dbReference type="Gene3D" id="1.20.120.330">
    <property type="entry name" value="Nucleotidyltransferases domain 2"/>
    <property type="match status" value="1"/>
</dbReference>
<comment type="caution">
    <text evidence="1">The sequence shown here is derived from an EMBL/GenBank/DDBJ whole genome shotgun (WGS) entry which is preliminary data.</text>
</comment>
<protein>
    <submittedName>
        <fullName evidence="1">Uncharacterized protein</fullName>
    </submittedName>
</protein>
<dbReference type="Proteomes" id="UP001174909">
    <property type="component" value="Unassembled WGS sequence"/>
</dbReference>
<reference evidence="1" key="1">
    <citation type="submission" date="2023-03" db="EMBL/GenBank/DDBJ databases">
        <authorList>
            <person name="Steffen K."/>
            <person name="Cardenas P."/>
        </authorList>
    </citation>
    <scope>NUCLEOTIDE SEQUENCE</scope>
</reference>
<accession>A0AA35QTH7</accession>
<name>A0AA35QTH7_GEOBA</name>
<dbReference type="AlphaFoldDB" id="A0AA35QTH7"/>
<evidence type="ECO:0000313" key="1">
    <source>
        <dbReference type="EMBL" id="CAI7991429.1"/>
    </source>
</evidence>
<evidence type="ECO:0000313" key="2">
    <source>
        <dbReference type="Proteomes" id="UP001174909"/>
    </source>
</evidence>
<dbReference type="EMBL" id="CASHTH010000113">
    <property type="protein sequence ID" value="CAI7991429.1"/>
    <property type="molecule type" value="Genomic_DNA"/>
</dbReference>
<keyword evidence="2" id="KW-1185">Reference proteome</keyword>
<dbReference type="PANTHER" id="PTHR34237">
    <property type="entry name" value="PAREP8-RELATED"/>
    <property type="match status" value="1"/>
</dbReference>
<proteinExistence type="predicted"/>
<dbReference type="InterPro" id="IPR010268">
    <property type="entry name" value="PaREP1"/>
</dbReference>
<organism evidence="1 2">
    <name type="scientific">Geodia barretti</name>
    <name type="common">Barrett's horny sponge</name>
    <dbReference type="NCBI Taxonomy" id="519541"/>
    <lineage>
        <taxon>Eukaryota</taxon>
        <taxon>Metazoa</taxon>
        <taxon>Porifera</taxon>
        <taxon>Demospongiae</taxon>
        <taxon>Heteroscleromorpha</taxon>
        <taxon>Tetractinellida</taxon>
        <taxon>Astrophorina</taxon>
        <taxon>Geodiidae</taxon>
        <taxon>Geodia</taxon>
    </lineage>
</organism>
<dbReference type="Pfam" id="PF05942">
    <property type="entry name" value="PaREP1"/>
    <property type="match status" value="1"/>
</dbReference>